<evidence type="ECO:0000313" key="2">
    <source>
        <dbReference type="EMBL" id="AIL60330.1"/>
    </source>
</evidence>
<name>A0A077F7S6_9PSED</name>
<evidence type="ECO:0008006" key="4">
    <source>
        <dbReference type="Google" id="ProtNLM"/>
    </source>
</evidence>
<dbReference type="RefSeq" id="WP_157687003.1">
    <property type="nucleotide sequence ID" value="NZ_CP009048.1"/>
</dbReference>
<gene>
    <name evidence="2" type="ORF">PSAKL28_11040</name>
</gene>
<dbReference type="NCBIfam" id="NF033927">
    <property type="entry name" value="alph_xenorhab_B"/>
    <property type="match status" value="1"/>
</dbReference>
<keyword evidence="1" id="KW-0175">Coiled coil</keyword>
<evidence type="ECO:0000256" key="1">
    <source>
        <dbReference type="SAM" id="Coils"/>
    </source>
</evidence>
<dbReference type="HOGENOM" id="CLU_071289_0_0_6"/>
<accession>A0A077F7S6</accession>
<dbReference type="AlphaFoldDB" id="A0A077F7S6"/>
<feature type="coiled-coil region" evidence="1">
    <location>
        <begin position="151"/>
        <end position="178"/>
    </location>
</feature>
<sequence>MNDNVIALHTALQSPDMAKVLAAASAYSGFWERRTFDFLPLLHTSVERHYKGFLTYVEELAKNSEVLAVGIKSENIEMLLKDLQASRGEPDEEEFLLEEIQRSAGNIGKKLDVMLVGVESATKLIASLPVYDPNRDRTNYLEAQQQLASSLPALANMLTSKRNELAELEKALAVFEANGIEKQFEGKLPTVEQVQAMVATGATTAGAALAVEQAVEALNKLMGGIQEGMRYSQLQGQRRALRAQVNEMVAEQRERQQRANQLHSYLMALSEYAPLIEKRLEWLAEKNQIRVQLAAVRNQLSSLKLKGIESAQSLNKLLVALIAYVRHVVDEFKRAF</sequence>
<reference evidence="2 3" key="1">
    <citation type="submission" date="2014-07" db="EMBL/GenBank/DDBJ databases">
        <authorList>
            <person name="Lee K."/>
            <person name="Lim J.Y."/>
            <person name="Hwang I."/>
        </authorList>
    </citation>
    <scope>NUCLEOTIDE SEQUENCE [LARGE SCALE GENOMIC DNA]</scope>
    <source>
        <strain evidence="2 3">KL28</strain>
    </source>
</reference>
<dbReference type="KEGG" id="palk:PSAKL28_11040"/>
<evidence type="ECO:0000313" key="3">
    <source>
        <dbReference type="Proteomes" id="UP000028931"/>
    </source>
</evidence>
<dbReference type="OrthoDB" id="6899362at2"/>
<protein>
    <recommendedName>
        <fullName evidence="4">Binary cytotoxin component</fullName>
    </recommendedName>
</protein>
<proteinExistence type="predicted"/>
<dbReference type="EMBL" id="CP009048">
    <property type="protein sequence ID" value="AIL60330.1"/>
    <property type="molecule type" value="Genomic_DNA"/>
</dbReference>
<dbReference type="Proteomes" id="UP000028931">
    <property type="component" value="Chromosome"/>
</dbReference>
<dbReference type="InterPro" id="IPR047760">
    <property type="entry name" value="XaxB-like"/>
</dbReference>
<organism evidence="2 3">
    <name type="scientific">Pseudomonas alkylphenolica</name>
    <dbReference type="NCBI Taxonomy" id="237609"/>
    <lineage>
        <taxon>Bacteria</taxon>
        <taxon>Pseudomonadati</taxon>
        <taxon>Pseudomonadota</taxon>
        <taxon>Gammaproteobacteria</taxon>
        <taxon>Pseudomonadales</taxon>
        <taxon>Pseudomonadaceae</taxon>
        <taxon>Pseudomonas</taxon>
    </lineage>
</organism>